<proteinExistence type="predicted"/>
<keyword evidence="2" id="KW-1185">Reference proteome</keyword>
<evidence type="ECO:0000313" key="2">
    <source>
        <dbReference type="Proteomes" id="UP001732700"/>
    </source>
</evidence>
<reference evidence="1" key="2">
    <citation type="submission" date="2025-09" db="UniProtKB">
        <authorList>
            <consortium name="EnsemblPlants"/>
        </authorList>
    </citation>
    <scope>IDENTIFICATION</scope>
</reference>
<dbReference type="Proteomes" id="UP001732700">
    <property type="component" value="Chromosome 7D"/>
</dbReference>
<accession>A0ACD6AI75</accession>
<dbReference type="EnsemblPlants" id="AVESA.00010b.r2.7DG1364850.1">
    <property type="protein sequence ID" value="AVESA.00010b.r2.7DG1364850.1.CDS"/>
    <property type="gene ID" value="AVESA.00010b.r2.7DG1364850"/>
</dbReference>
<evidence type="ECO:0000313" key="1">
    <source>
        <dbReference type="EnsemblPlants" id="AVESA.00010b.r2.7DG1364850.1.CDS"/>
    </source>
</evidence>
<name>A0ACD6AI75_AVESA</name>
<reference evidence="1" key="1">
    <citation type="submission" date="2021-05" db="EMBL/GenBank/DDBJ databases">
        <authorList>
            <person name="Scholz U."/>
            <person name="Mascher M."/>
            <person name="Fiebig A."/>
        </authorList>
    </citation>
    <scope>NUCLEOTIDE SEQUENCE [LARGE SCALE GENOMIC DNA]</scope>
</reference>
<organism evidence="1 2">
    <name type="scientific">Avena sativa</name>
    <name type="common">Oat</name>
    <dbReference type="NCBI Taxonomy" id="4498"/>
    <lineage>
        <taxon>Eukaryota</taxon>
        <taxon>Viridiplantae</taxon>
        <taxon>Streptophyta</taxon>
        <taxon>Embryophyta</taxon>
        <taxon>Tracheophyta</taxon>
        <taxon>Spermatophyta</taxon>
        <taxon>Magnoliopsida</taxon>
        <taxon>Liliopsida</taxon>
        <taxon>Poales</taxon>
        <taxon>Poaceae</taxon>
        <taxon>BOP clade</taxon>
        <taxon>Pooideae</taxon>
        <taxon>Poodae</taxon>
        <taxon>Poeae</taxon>
        <taxon>Poeae Chloroplast Group 1 (Aveneae type)</taxon>
        <taxon>Aveninae</taxon>
        <taxon>Avena</taxon>
    </lineage>
</organism>
<sequence length="490" mass="53552">MLLGSRGFFRVAIMRASSSEGKRRPAPWPSPQSFPHPTHNLSCPPRAQMQILHSVLRLLRRPGVATSPVPLLSISRPLVSSMASAPPHSALARRVFPLMVAPNPALHRISGFSHGSRSMASTSGVKGYKSGKPGRRSLISSTSNHSAISQGMGKVKVKAGGTTLEVRKSATKERKRAVVLSDDEEDVTTLEILPKSTHRDGSIYNMGNLIWKRNYHVLDRSETRLEAMMLSNPTDCIIDDGRCTEHIPCHMLQFFSIKLAKLFVASGPVELYGYIAVRDGLDPLLNYVVSLSRDDPIIVEQGSVIKMAGPKRGIDLGGSILIEYDMRIKRSGHEDDDLQLVDGISVIGDLGGLWNCIFTNRILGDHGEIDLTVSRVHRAVEATVEVAISQVQRGFNLCLGCFMDCFDEEEEIRLFDGAIGESRGLKRSVIALTKGSTMDLKFRVGAESSGSAEHSCSFEADTHGHATRRIKTRFGLISVKVTWSTLVGGC</sequence>
<protein>
    <submittedName>
        <fullName evidence="1">Uncharacterized protein</fullName>
    </submittedName>
</protein>